<evidence type="ECO:0000256" key="2">
    <source>
        <dbReference type="ARBA" id="ARBA00022475"/>
    </source>
</evidence>
<dbReference type="PANTHER" id="PTHR30509">
    <property type="entry name" value="P-HYDROXYBENZOIC ACID EFFLUX PUMP SUBUNIT-RELATED"/>
    <property type="match status" value="1"/>
</dbReference>
<organism evidence="9 10">
    <name type="scientific">Cinnamomum micranthum f. kanehirae</name>
    <dbReference type="NCBI Taxonomy" id="337451"/>
    <lineage>
        <taxon>Eukaryota</taxon>
        <taxon>Viridiplantae</taxon>
        <taxon>Streptophyta</taxon>
        <taxon>Embryophyta</taxon>
        <taxon>Tracheophyta</taxon>
        <taxon>Spermatophyta</taxon>
        <taxon>Magnoliopsida</taxon>
        <taxon>Magnoliidae</taxon>
        <taxon>Laurales</taxon>
        <taxon>Lauraceae</taxon>
        <taxon>Cinnamomum</taxon>
    </lineage>
</organism>
<feature type="transmembrane region" description="Helical" evidence="6">
    <location>
        <begin position="196"/>
        <end position="219"/>
    </location>
</feature>
<keyword evidence="7" id="KW-0732">Signal</keyword>
<dbReference type="OrthoDB" id="68611at2759"/>
<keyword evidence="2" id="KW-1003">Cell membrane</keyword>
<feature type="transmembrane region" description="Helical" evidence="6">
    <location>
        <begin position="71"/>
        <end position="91"/>
    </location>
</feature>
<proteinExistence type="predicted"/>
<dbReference type="EMBL" id="QPKB01000011">
    <property type="protein sequence ID" value="RWR95440.1"/>
    <property type="molecule type" value="Genomic_DNA"/>
</dbReference>
<gene>
    <name evidence="9" type="ORF">CKAN_02478500</name>
</gene>
<evidence type="ECO:0000259" key="8">
    <source>
        <dbReference type="Pfam" id="PF13515"/>
    </source>
</evidence>
<dbReference type="STRING" id="337451.A0A443PXG1"/>
<feature type="transmembrane region" description="Helical" evidence="6">
    <location>
        <begin position="444"/>
        <end position="464"/>
    </location>
</feature>
<evidence type="ECO:0000313" key="9">
    <source>
        <dbReference type="EMBL" id="RWR95440.1"/>
    </source>
</evidence>
<protein>
    <submittedName>
        <fullName evidence="9">Para-hydroxybenzoic acid efflux pump subunit AaeB/fusaric acid resistance protein</fullName>
    </submittedName>
</protein>
<evidence type="ECO:0000256" key="7">
    <source>
        <dbReference type="SAM" id="SignalP"/>
    </source>
</evidence>
<dbReference type="AlphaFoldDB" id="A0A443PXG1"/>
<evidence type="ECO:0000256" key="6">
    <source>
        <dbReference type="SAM" id="Phobius"/>
    </source>
</evidence>
<reference evidence="9 10" key="1">
    <citation type="journal article" date="2019" name="Nat. Plants">
        <title>Stout camphor tree genome fills gaps in understanding of flowering plant genome evolution.</title>
        <authorList>
            <person name="Chaw S.M."/>
            <person name="Liu Y.C."/>
            <person name="Wu Y.W."/>
            <person name="Wang H.Y."/>
            <person name="Lin C.I."/>
            <person name="Wu C.S."/>
            <person name="Ke H.M."/>
            <person name="Chang L.Y."/>
            <person name="Hsu C.Y."/>
            <person name="Yang H.T."/>
            <person name="Sudianto E."/>
            <person name="Hsu M.H."/>
            <person name="Wu K.P."/>
            <person name="Wang L.N."/>
            <person name="Leebens-Mack J.H."/>
            <person name="Tsai I.J."/>
        </authorList>
    </citation>
    <scope>NUCLEOTIDE SEQUENCE [LARGE SCALE GENOMIC DNA]</scope>
    <source>
        <strain evidence="10">cv. Chaw 1501</strain>
        <tissue evidence="9">Young leaves</tissue>
    </source>
</reference>
<feature type="chain" id="PRO_5019378975" evidence="7">
    <location>
        <begin position="27"/>
        <end position="855"/>
    </location>
</feature>
<dbReference type="GO" id="GO:0005886">
    <property type="term" value="C:plasma membrane"/>
    <property type="evidence" value="ECO:0007669"/>
    <property type="project" value="UniProtKB-SubCell"/>
</dbReference>
<comment type="caution">
    <text evidence="9">The sequence shown here is derived from an EMBL/GenBank/DDBJ whole genome shotgun (WGS) entry which is preliminary data.</text>
</comment>
<dbReference type="Pfam" id="PF13515">
    <property type="entry name" value="FUSC_2"/>
    <property type="match status" value="1"/>
</dbReference>
<feature type="transmembrane region" description="Helical" evidence="6">
    <location>
        <begin position="518"/>
        <end position="533"/>
    </location>
</feature>
<sequence length="855" mass="94033">MLTRSASRTLLAWRSCLGSALRTSLACTIVACAKLYGPAAISGHVAFPSFSYLTAIILVNDATLGEVLRGSANVLYATLQTVLPAILSLWLIGPARISITTMTLAASLSAFVVALPESTHLMSKRIALGQIVLVYVGAFVTGARTEVVMHPVRVAVSTGVGAFASLLAVALPYPRLGYYEVRVVHQRVQNGPSTDSVVVVFFAFGKACSVSVSVSVFVYSWEVKEKSKGFAQVVSDRLKLFVNAFCAGDNTSALALVSQAKCLENTGNKLLRSIEVKKDSIPWERPTTISAPAHLRTPSERLQNLEIPLRGMEMALTSISSRSLPRKATNEDLKHLLLSLTEDISQTLKQLDCPHQSNSSTAPETDKQAPDKSIQVAFPTHQDDLPSLFFLFCMKLLHSQSVTTRPTYVNQEDNTNPVEESAEELAVMKKITAGLFMEITSERFLVAFKCSLALGLSVLFGLLFSKANGFWAGLAVAVSISPWREATFKSANVRAQGTVLGSVYGVLGCFISQRFMELRILVLIPWIVFTSFLRRSRMYGPAGGVAASVGAILLLGRKGYGPPSDFAITRITEVFIGVSCSILVELLLQPTRASTLARIRLCESLHAIHHSIQSMDFDASVNKSATCLVELKEKQQQLRKHLDELAKYIEEADGEPDFWFLPYPTACYRKILVSLSKMVELLGFAIYGMESLVHESCTLGVIWKDLQEHINGDLDLFKGPCSSMECLEEITRIKSISRLEEEFQRNKNNSNDLELGNSPYANGFRVLGPDGEEMEKTVDSFLQHAMEDMGRSHVGEEDRKNDVVLCLSTIGFCMGGLMKETRDVEECVKEIIQWENPSSHVNLYEIHCKIKDLSP</sequence>
<evidence type="ECO:0000256" key="1">
    <source>
        <dbReference type="ARBA" id="ARBA00004651"/>
    </source>
</evidence>
<evidence type="ECO:0000256" key="3">
    <source>
        <dbReference type="ARBA" id="ARBA00022692"/>
    </source>
</evidence>
<accession>A0A443PXG1</accession>
<dbReference type="PANTHER" id="PTHR30509:SF9">
    <property type="entry name" value="MULTIDRUG RESISTANCE PROTEIN MDTO"/>
    <property type="match status" value="1"/>
</dbReference>
<dbReference type="Proteomes" id="UP000283530">
    <property type="component" value="Unassembled WGS sequence"/>
</dbReference>
<keyword evidence="3 6" id="KW-0812">Transmembrane</keyword>
<dbReference type="InterPro" id="IPR049453">
    <property type="entry name" value="Memb_transporter_dom"/>
</dbReference>
<keyword evidence="4 6" id="KW-1133">Transmembrane helix</keyword>
<keyword evidence="5 6" id="KW-0472">Membrane</keyword>
<feature type="domain" description="Integral membrane bound transporter" evidence="8">
    <location>
        <begin position="457"/>
        <end position="584"/>
    </location>
</feature>
<feature type="transmembrane region" description="Helical" evidence="6">
    <location>
        <begin position="568"/>
        <end position="588"/>
    </location>
</feature>
<evidence type="ECO:0000256" key="5">
    <source>
        <dbReference type="ARBA" id="ARBA00023136"/>
    </source>
</evidence>
<feature type="transmembrane region" description="Helical" evidence="6">
    <location>
        <begin position="539"/>
        <end position="556"/>
    </location>
</feature>
<feature type="transmembrane region" description="Helical" evidence="6">
    <location>
        <begin position="154"/>
        <end position="176"/>
    </location>
</feature>
<feature type="signal peptide" evidence="7">
    <location>
        <begin position="1"/>
        <end position="26"/>
    </location>
</feature>
<name>A0A443PXG1_9MAGN</name>
<evidence type="ECO:0000256" key="4">
    <source>
        <dbReference type="ARBA" id="ARBA00022989"/>
    </source>
</evidence>
<comment type="subcellular location">
    <subcellularLocation>
        <location evidence="1">Cell membrane</location>
        <topology evidence="1">Multi-pass membrane protein</topology>
    </subcellularLocation>
</comment>
<evidence type="ECO:0000313" key="10">
    <source>
        <dbReference type="Proteomes" id="UP000283530"/>
    </source>
</evidence>
<feature type="transmembrane region" description="Helical" evidence="6">
    <location>
        <begin position="97"/>
        <end position="115"/>
    </location>
</feature>
<feature type="transmembrane region" description="Helical" evidence="6">
    <location>
        <begin position="36"/>
        <end position="59"/>
    </location>
</feature>
<keyword evidence="10" id="KW-1185">Reference proteome</keyword>